<dbReference type="PANTHER" id="PTHR23020">
    <property type="entry name" value="UNCHARACTERIZED NUCLEAR HORMONE RECEPTOR-RELATED"/>
    <property type="match status" value="1"/>
</dbReference>
<dbReference type="PANTHER" id="PTHR23020:SF41">
    <property type="entry name" value="AMINOGLYCOSIDE PHOSPHOTRANSFERASE DOMAIN-CONTAINING PROTEIN"/>
    <property type="match status" value="1"/>
</dbReference>
<name>A0A382FYH5_9ZZZZ</name>
<dbReference type="EMBL" id="UINC01052220">
    <property type="protein sequence ID" value="SVB67297.1"/>
    <property type="molecule type" value="Genomic_DNA"/>
</dbReference>
<evidence type="ECO:0000313" key="1">
    <source>
        <dbReference type="EMBL" id="SVB67297.1"/>
    </source>
</evidence>
<reference evidence="1" key="1">
    <citation type="submission" date="2018-05" db="EMBL/GenBank/DDBJ databases">
        <authorList>
            <person name="Lanie J.A."/>
            <person name="Ng W.-L."/>
            <person name="Kazmierczak K.M."/>
            <person name="Andrzejewski T.M."/>
            <person name="Davidsen T.M."/>
            <person name="Wayne K.J."/>
            <person name="Tettelin H."/>
            <person name="Glass J.I."/>
            <person name="Rusch D."/>
            <person name="Podicherti R."/>
            <person name="Tsui H.-C.T."/>
            <person name="Winkler M.E."/>
        </authorList>
    </citation>
    <scope>NUCLEOTIDE SEQUENCE</scope>
</reference>
<accession>A0A382FYH5</accession>
<gene>
    <name evidence="1" type="ORF">METZ01_LOCUS220151</name>
</gene>
<evidence type="ECO:0008006" key="2">
    <source>
        <dbReference type="Google" id="ProtNLM"/>
    </source>
</evidence>
<protein>
    <recommendedName>
        <fullName evidence="2">CHK kinase-like domain-containing protein</fullName>
    </recommendedName>
</protein>
<dbReference type="SUPFAM" id="SSF56112">
    <property type="entry name" value="Protein kinase-like (PK-like)"/>
    <property type="match status" value="1"/>
</dbReference>
<dbReference type="Pfam" id="PF02958">
    <property type="entry name" value="EcKL"/>
    <property type="match status" value="1"/>
</dbReference>
<dbReference type="Gene3D" id="3.90.1200.10">
    <property type="match status" value="1"/>
</dbReference>
<proteinExistence type="predicted"/>
<dbReference type="InterPro" id="IPR004119">
    <property type="entry name" value="EcKL"/>
</dbReference>
<organism evidence="1">
    <name type="scientific">marine metagenome</name>
    <dbReference type="NCBI Taxonomy" id="408172"/>
    <lineage>
        <taxon>unclassified sequences</taxon>
        <taxon>metagenomes</taxon>
        <taxon>ecological metagenomes</taxon>
    </lineage>
</organism>
<dbReference type="InterPro" id="IPR052961">
    <property type="entry name" value="Oxido-Kinase-like_Enzymes"/>
</dbReference>
<dbReference type="AlphaFoldDB" id="A0A382FYH5"/>
<sequence>MTKIQQPRKLEDIDLSWLNYVLNPNRLPNLPSATSYSTAIIGEGKGFMNQISRVTIKYESQDPTLPASVIIKFASEDQYLKHITQTFRTDQREIKFYEGIAPTASLDSPRIYFSDIDEQTGDTLLVIEDLINLRQGDSVQGCSLNDARVAIDQIARFHSSWWQNPALMELDWLPLRSNESELYHDIYPDAWELLKVKAGQFMTTRLLDLGQVLRGHIGKIKTHLTKRPRTITHGDYRLDNLFFRDNVSQRPLVVFDWEYCSIGRGTFDVATFINEAFTPKLRRNHEIALLAMYHALLLESGVDDYTFEECLIDYRISILEIFIFWVVVGGYCDYEDDRGSAYLANACEKFNASIHDLDCTALIST</sequence>
<dbReference type="InterPro" id="IPR011009">
    <property type="entry name" value="Kinase-like_dom_sf"/>
</dbReference>